<keyword evidence="3" id="KW-1185">Reference proteome</keyword>
<keyword evidence="1" id="KW-0472">Membrane</keyword>
<dbReference type="EMBL" id="JACIDS010000002">
    <property type="protein sequence ID" value="MBB3930554.1"/>
    <property type="molecule type" value="Genomic_DNA"/>
</dbReference>
<sequence length="64" mass="6992">MNAGPEEKPVAPPVELEGIRLTEAQLRRRRARSIAIGLSLGALVILFWAVTIVRMGGNVLNRTL</sequence>
<comment type="caution">
    <text evidence="2">The sequence shown here is derived from an EMBL/GenBank/DDBJ whole genome shotgun (WGS) entry which is preliminary data.</text>
</comment>
<protein>
    <submittedName>
        <fullName evidence="2">Putative anti-sigma-YlaC factor YlaD</fullName>
    </submittedName>
</protein>
<evidence type="ECO:0000313" key="2">
    <source>
        <dbReference type="EMBL" id="MBB3930554.1"/>
    </source>
</evidence>
<dbReference type="RefSeq" id="WP_183398199.1">
    <property type="nucleotide sequence ID" value="NZ_JACIDS010000002.1"/>
</dbReference>
<evidence type="ECO:0000313" key="3">
    <source>
        <dbReference type="Proteomes" id="UP000553963"/>
    </source>
</evidence>
<gene>
    <name evidence="2" type="ORF">GGR25_001593</name>
</gene>
<keyword evidence="1" id="KW-0812">Transmembrane</keyword>
<accession>A0A840AMP7</accession>
<name>A0A840AMP7_9HYPH</name>
<dbReference type="Proteomes" id="UP000553963">
    <property type="component" value="Unassembled WGS sequence"/>
</dbReference>
<keyword evidence="1" id="KW-1133">Transmembrane helix</keyword>
<reference evidence="2 3" key="1">
    <citation type="submission" date="2020-08" db="EMBL/GenBank/DDBJ databases">
        <title>Genomic Encyclopedia of Type Strains, Phase IV (KMG-IV): sequencing the most valuable type-strain genomes for metagenomic binning, comparative biology and taxonomic classification.</title>
        <authorList>
            <person name="Goeker M."/>
        </authorList>
    </citation>
    <scope>NUCLEOTIDE SEQUENCE [LARGE SCALE GENOMIC DNA]</scope>
    <source>
        <strain evidence="2 3">DSM 25966</strain>
    </source>
</reference>
<dbReference type="AlphaFoldDB" id="A0A840AMP7"/>
<evidence type="ECO:0000256" key="1">
    <source>
        <dbReference type="SAM" id="Phobius"/>
    </source>
</evidence>
<organism evidence="2 3">
    <name type="scientific">Kaistia hirudinis</name>
    <dbReference type="NCBI Taxonomy" id="1293440"/>
    <lineage>
        <taxon>Bacteria</taxon>
        <taxon>Pseudomonadati</taxon>
        <taxon>Pseudomonadota</taxon>
        <taxon>Alphaproteobacteria</taxon>
        <taxon>Hyphomicrobiales</taxon>
        <taxon>Kaistiaceae</taxon>
        <taxon>Kaistia</taxon>
    </lineage>
</organism>
<proteinExistence type="predicted"/>
<feature type="transmembrane region" description="Helical" evidence="1">
    <location>
        <begin position="34"/>
        <end position="55"/>
    </location>
</feature>